<evidence type="ECO:0000256" key="1">
    <source>
        <dbReference type="ARBA" id="ARBA00006149"/>
    </source>
</evidence>
<dbReference type="GO" id="GO:0032259">
    <property type="term" value="P:methylation"/>
    <property type="evidence" value="ECO:0007669"/>
    <property type="project" value="UniProtKB-KW"/>
</dbReference>
<evidence type="ECO:0000256" key="3">
    <source>
        <dbReference type="ARBA" id="ARBA00022679"/>
    </source>
</evidence>
<dbReference type="EMBL" id="KV878679">
    <property type="protein sequence ID" value="OJJ77864.1"/>
    <property type="molecule type" value="Genomic_DNA"/>
</dbReference>
<keyword evidence="3" id="KW-0808">Transferase</keyword>
<dbReference type="InterPro" id="IPR029063">
    <property type="entry name" value="SAM-dependent_MTases_sf"/>
</dbReference>
<name>A0A1L9V1M3_ASPBC</name>
<keyword evidence="2" id="KW-0489">Methyltransferase</keyword>
<keyword evidence="4" id="KW-0949">S-adenosyl-L-methionine</keyword>
<reference evidence="7" key="1">
    <citation type="journal article" date="2017" name="Genome Biol.">
        <title>Comparative genomics reveals high biological diversity and specific adaptations in the industrially and medically important fungal genus Aspergillus.</title>
        <authorList>
            <person name="de Vries R.P."/>
            <person name="Riley R."/>
            <person name="Wiebenga A."/>
            <person name="Aguilar-Osorio G."/>
            <person name="Amillis S."/>
            <person name="Uchima C.A."/>
            <person name="Anderluh G."/>
            <person name="Asadollahi M."/>
            <person name="Askin M."/>
            <person name="Barry K."/>
            <person name="Battaglia E."/>
            <person name="Bayram O."/>
            <person name="Benocci T."/>
            <person name="Braus-Stromeyer S.A."/>
            <person name="Caldana C."/>
            <person name="Canovas D."/>
            <person name="Cerqueira G.C."/>
            <person name="Chen F."/>
            <person name="Chen W."/>
            <person name="Choi C."/>
            <person name="Clum A."/>
            <person name="Dos Santos R.A."/>
            <person name="Damasio A.R."/>
            <person name="Diallinas G."/>
            <person name="Emri T."/>
            <person name="Fekete E."/>
            <person name="Flipphi M."/>
            <person name="Freyberg S."/>
            <person name="Gallo A."/>
            <person name="Gournas C."/>
            <person name="Habgood R."/>
            <person name="Hainaut M."/>
            <person name="Harispe M.L."/>
            <person name="Henrissat B."/>
            <person name="Hilden K.S."/>
            <person name="Hope R."/>
            <person name="Hossain A."/>
            <person name="Karabika E."/>
            <person name="Karaffa L."/>
            <person name="Karanyi Z."/>
            <person name="Krasevec N."/>
            <person name="Kuo A."/>
            <person name="Kusch H."/>
            <person name="LaButti K."/>
            <person name="Lagendijk E.L."/>
            <person name="Lapidus A."/>
            <person name="Levasseur A."/>
            <person name="Lindquist E."/>
            <person name="Lipzen A."/>
            <person name="Logrieco A.F."/>
            <person name="MacCabe A."/>
            <person name="Maekelae M.R."/>
            <person name="Malavazi I."/>
            <person name="Melin P."/>
            <person name="Meyer V."/>
            <person name="Mielnichuk N."/>
            <person name="Miskei M."/>
            <person name="Molnar A.P."/>
            <person name="Mule G."/>
            <person name="Ngan C.Y."/>
            <person name="Orejas M."/>
            <person name="Orosz E."/>
            <person name="Ouedraogo J.P."/>
            <person name="Overkamp K.M."/>
            <person name="Park H.-S."/>
            <person name="Perrone G."/>
            <person name="Piumi F."/>
            <person name="Punt P.J."/>
            <person name="Ram A.F."/>
            <person name="Ramon A."/>
            <person name="Rauscher S."/>
            <person name="Record E."/>
            <person name="Riano-Pachon D.M."/>
            <person name="Robert V."/>
            <person name="Roehrig J."/>
            <person name="Ruller R."/>
            <person name="Salamov A."/>
            <person name="Salih N.S."/>
            <person name="Samson R.A."/>
            <person name="Sandor E."/>
            <person name="Sanguinetti M."/>
            <person name="Schuetze T."/>
            <person name="Sepcic K."/>
            <person name="Shelest E."/>
            <person name="Sherlock G."/>
            <person name="Sophianopoulou V."/>
            <person name="Squina F.M."/>
            <person name="Sun H."/>
            <person name="Susca A."/>
            <person name="Todd R.B."/>
            <person name="Tsang A."/>
            <person name="Unkles S.E."/>
            <person name="van de Wiele N."/>
            <person name="van Rossen-Uffink D."/>
            <person name="Oliveira J.V."/>
            <person name="Vesth T.C."/>
            <person name="Visser J."/>
            <person name="Yu J.-H."/>
            <person name="Zhou M."/>
            <person name="Andersen M.R."/>
            <person name="Archer D.B."/>
            <person name="Baker S.E."/>
            <person name="Benoit I."/>
            <person name="Brakhage A.A."/>
            <person name="Braus G.H."/>
            <person name="Fischer R."/>
            <person name="Frisvad J.C."/>
            <person name="Goldman G.H."/>
            <person name="Houbraken J."/>
            <person name="Oakley B."/>
            <person name="Pocsi I."/>
            <person name="Scazzocchio C."/>
            <person name="Seiboth B."/>
            <person name="vanKuyk P.A."/>
            <person name="Wortman J."/>
            <person name="Dyer P.S."/>
            <person name="Grigoriev I.V."/>
        </authorList>
    </citation>
    <scope>NUCLEOTIDE SEQUENCE [LARGE SCALE GENOMIC DNA]</scope>
    <source>
        <strain evidence="7">CBS 101740 / IMI 381727 / IBT 21946</strain>
    </source>
</reference>
<dbReference type="GO" id="GO:0003676">
    <property type="term" value="F:nucleic acid binding"/>
    <property type="evidence" value="ECO:0007669"/>
    <property type="project" value="InterPro"/>
</dbReference>
<dbReference type="FunFam" id="3.40.50.150:FF:000274">
    <property type="entry name" value="ERF1 methyltransferase catalytic subunit MTQ2"/>
    <property type="match status" value="1"/>
</dbReference>
<dbReference type="RefSeq" id="XP_067485111.1">
    <property type="nucleotide sequence ID" value="XM_067620326.1"/>
</dbReference>
<proteinExistence type="inferred from homology"/>
<evidence type="ECO:0000313" key="7">
    <source>
        <dbReference type="Proteomes" id="UP000184499"/>
    </source>
</evidence>
<comment type="similarity">
    <text evidence="1">Belongs to the eukaryotic/archaeal PrmC-related family.</text>
</comment>
<accession>A0A1L9V1M3</accession>
<gene>
    <name evidence="6" type="ORF">ASPBRDRAFT_191138</name>
</gene>
<feature type="region of interest" description="Disordered" evidence="5">
    <location>
        <begin position="158"/>
        <end position="178"/>
    </location>
</feature>
<evidence type="ECO:0000256" key="2">
    <source>
        <dbReference type="ARBA" id="ARBA00022603"/>
    </source>
</evidence>
<dbReference type="GO" id="GO:0035657">
    <property type="term" value="C:eRF1 methyltransferase complex"/>
    <property type="evidence" value="ECO:0007669"/>
    <property type="project" value="TreeGrafter"/>
</dbReference>
<dbReference type="AlphaFoldDB" id="A0A1L9V1M3"/>
<evidence type="ECO:0000256" key="5">
    <source>
        <dbReference type="SAM" id="MobiDB-lite"/>
    </source>
</evidence>
<dbReference type="GO" id="GO:0008757">
    <property type="term" value="F:S-adenosylmethionine-dependent methyltransferase activity"/>
    <property type="evidence" value="ECO:0007669"/>
    <property type="project" value="TreeGrafter"/>
</dbReference>
<dbReference type="STRING" id="767769.A0A1L9V1M3"/>
<dbReference type="InterPro" id="IPR052190">
    <property type="entry name" value="Euk-Arch_PrmC-MTase"/>
</dbReference>
<dbReference type="Proteomes" id="UP000184499">
    <property type="component" value="Unassembled WGS sequence"/>
</dbReference>
<evidence type="ECO:0000256" key="4">
    <source>
        <dbReference type="ARBA" id="ARBA00022691"/>
    </source>
</evidence>
<dbReference type="VEuPathDB" id="FungiDB:ASPBRDRAFT_191138"/>
<keyword evidence="7" id="KW-1185">Reference proteome</keyword>
<dbReference type="GO" id="GO:0008276">
    <property type="term" value="F:protein methyltransferase activity"/>
    <property type="evidence" value="ECO:0007669"/>
    <property type="project" value="TreeGrafter"/>
</dbReference>
<dbReference type="GeneID" id="93572814"/>
<dbReference type="OMA" id="DVNRNAC"/>
<dbReference type="OrthoDB" id="406152at2759"/>
<dbReference type="PANTHER" id="PTHR45875:SF1">
    <property type="entry name" value="METHYLTRANSFERASE N6AMT1"/>
    <property type="match status" value="1"/>
</dbReference>
<dbReference type="SUPFAM" id="SSF53335">
    <property type="entry name" value="S-adenosyl-L-methionine-dependent methyltransferases"/>
    <property type="match status" value="1"/>
</dbReference>
<organism evidence="6 7">
    <name type="scientific">Aspergillus brasiliensis (strain CBS 101740 / IMI 381727 / IBT 21946)</name>
    <dbReference type="NCBI Taxonomy" id="767769"/>
    <lineage>
        <taxon>Eukaryota</taxon>
        <taxon>Fungi</taxon>
        <taxon>Dikarya</taxon>
        <taxon>Ascomycota</taxon>
        <taxon>Pezizomycotina</taxon>
        <taxon>Eurotiomycetes</taxon>
        <taxon>Eurotiomycetidae</taxon>
        <taxon>Eurotiales</taxon>
        <taxon>Aspergillaceae</taxon>
        <taxon>Aspergillus</taxon>
        <taxon>Aspergillus subgen. Circumdati</taxon>
    </lineage>
</organism>
<evidence type="ECO:0000313" key="6">
    <source>
        <dbReference type="EMBL" id="OJJ77864.1"/>
    </source>
</evidence>
<dbReference type="PROSITE" id="PS00092">
    <property type="entry name" value="N6_MTASE"/>
    <property type="match status" value="1"/>
</dbReference>
<evidence type="ECO:0008006" key="8">
    <source>
        <dbReference type="Google" id="ProtNLM"/>
    </source>
</evidence>
<protein>
    <recommendedName>
        <fullName evidence="8">Methyltransferase small domain-containing protein</fullName>
    </recommendedName>
</protein>
<dbReference type="PANTHER" id="PTHR45875">
    <property type="entry name" value="METHYLTRANSFERASE N6AMT1"/>
    <property type="match status" value="1"/>
</dbReference>
<sequence>MLPTPCTSHVSFDTIYEPSEDSYLFLDSLSSPTESAWLTNHFSPATSSPSPLLLEVGSGSGVVLAFLTANSHHILGRTDVLALGTDVNRNACLATRQTVLKAIEEQQTSQNTQITSTDGAHRIKSIISSTLTSDLASPIRPHSIDILLFNPPYVPTPELPRLPSSKDNEDDEGVSRSEKFERESYFLSLTYAGGKDGMEITERLLADIPRVLSERGVAYVLLCAQNRPREVVERIQGWDIDMEGSKWCAELVGSSGVQAGWEKLVIVRVWREFSTSS</sequence>
<dbReference type="InterPro" id="IPR002052">
    <property type="entry name" value="DNA_methylase_N6_adenine_CS"/>
</dbReference>
<dbReference type="Gene3D" id="3.40.50.150">
    <property type="entry name" value="Vaccinia Virus protein VP39"/>
    <property type="match status" value="1"/>
</dbReference>